<evidence type="ECO:0000256" key="6">
    <source>
        <dbReference type="SAM" id="MobiDB-lite"/>
    </source>
</evidence>
<dbReference type="AlphaFoldDB" id="A0A6M4Y6D8"/>
<evidence type="ECO:0000256" key="1">
    <source>
        <dbReference type="ARBA" id="ARBA00008857"/>
    </source>
</evidence>
<evidence type="ECO:0000313" key="10">
    <source>
        <dbReference type="Proteomes" id="UP000501427"/>
    </source>
</evidence>
<dbReference type="InterPro" id="IPR050090">
    <property type="entry name" value="Tyrosine_recombinase_XerCD"/>
</dbReference>
<dbReference type="PROSITE" id="PS51898">
    <property type="entry name" value="TYR_RECOMBINASE"/>
    <property type="match status" value="1"/>
</dbReference>
<dbReference type="CDD" id="cd00796">
    <property type="entry name" value="INT_Rci_Hp1_C"/>
    <property type="match status" value="1"/>
</dbReference>
<evidence type="ECO:0000259" key="8">
    <source>
        <dbReference type="PROSITE" id="PS51900"/>
    </source>
</evidence>
<dbReference type="PANTHER" id="PTHR30349">
    <property type="entry name" value="PHAGE INTEGRASE-RELATED"/>
    <property type="match status" value="1"/>
</dbReference>
<keyword evidence="3 5" id="KW-0238">DNA-binding</keyword>
<reference evidence="9 10" key="1">
    <citation type="submission" date="2019-03" db="EMBL/GenBank/DDBJ databases">
        <title>Novel transposon Tn6433 accelerates the dissemination of tet(E) in Aeromonas from aerobic biofilm under oxytetracycline stress.</title>
        <authorList>
            <person name="Shi Y."/>
            <person name="Tian Z."/>
            <person name="Zhang Y."/>
            <person name="Zhang H."/>
            <person name="Yang M."/>
        </authorList>
    </citation>
    <scope>NUCLEOTIDE SEQUENCE [LARGE SCALE GENOMIC DNA]</scope>
    <source>
        <strain evidence="9 10">T0.1-19</strain>
    </source>
</reference>
<keyword evidence="2" id="KW-0229">DNA integration</keyword>
<organism evidence="9 10">
    <name type="scientific">Aeromonas media</name>
    <dbReference type="NCBI Taxonomy" id="651"/>
    <lineage>
        <taxon>Bacteria</taxon>
        <taxon>Pseudomonadati</taxon>
        <taxon>Pseudomonadota</taxon>
        <taxon>Gammaproteobacteria</taxon>
        <taxon>Aeromonadales</taxon>
        <taxon>Aeromonadaceae</taxon>
        <taxon>Aeromonas</taxon>
    </lineage>
</organism>
<proteinExistence type="inferred from homology"/>
<dbReference type="PROSITE" id="PS51900">
    <property type="entry name" value="CB"/>
    <property type="match status" value="1"/>
</dbReference>
<dbReference type="GO" id="GO:0003677">
    <property type="term" value="F:DNA binding"/>
    <property type="evidence" value="ECO:0007669"/>
    <property type="project" value="UniProtKB-UniRule"/>
</dbReference>
<dbReference type="InterPro" id="IPR002104">
    <property type="entry name" value="Integrase_catalytic"/>
</dbReference>
<dbReference type="PANTHER" id="PTHR30349:SF41">
    <property type="entry name" value="INTEGRASE_RECOMBINASE PROTEIN MJ0367-RELATED"/>
    <property type="match status" value="1"/>
</dbReference>
<dbReference type="GO" id="GO:0015074">
    <property type="term" value="P:DNA integration"/>
    <property type="evidence" value="ECO:0007669"/>
    <property type="project" value="UniProtKB-KW"/>
</dbReference>
<feature type="domain" description="Tyr recombinase" evidence="7">
    <location>
        <begin position="202"/>
        <end position="375"/>
    </location>
</feature>
<evidence type="ECO:0000256" key="3">
    <source>
        <dbReference type="ARBA" id="ARBA00023125"/>
    </source>
</evidence>
<evidence type="ECO:0000313" key="9">
    <source>
        <dbReference type="EMBL" id="QJT20827.1"/>
    </source>
</evidence>
<evidence type="ECO:0000256" key="2">
    <source>
        <dbReference type="ARBA" id="ARBA00022908"/>
    </source>
</evidence>
<evidence type="ECO:0000256" key="5">
    <source>
        <dbReference type="PROSITE-ProRule" id="PRU01248"/>
    </source>
</evidence>
<keyword evidence="4" id="KW-0233">DNA recombination</keyword>
<evidence type="ECO:0000259" key="7">
    <source>
        <dbReference type="PROSITE" id="PS51898"/>
    </source>
</evidence>
<accession>A0A6M4Y6D8</accession>
<dbReference type="GO" id="GO:0006310">
    <property type="term" value="P:DNA recombination"/>
    <property type="evidence" value="ECO:0007669"/>
    <property type="project" value="UniProtKB-KW"/>
</dbReference>
<dbReference type="Gene3D" id="1.10.443.10">
    <property type="entry name" value="Intergrase catalytic core"/>
    <property type="match status" value="1"/>
</dbReference>
<dbReference type="Proteomes" id="UP000501427">
    <property type="component" value="Chromosome"/>
</dbReference>
<name>A0A6M4Y6D8_AERME</name>
<evidence type="ECO:0000256" key="4">
    <source>
        <dbReference type="ARBA" id="ARBA00023172"/>
    </source>
</evidence>
<dbReference type="Pfam" id="PF00589">
    <property type="entry name" value="Phage_integrase"/>
    <property type="match status" value="1"/>
</dbReference>
<dbReference type="EMBL" id="CP038441">
    <property type="protein sequence ID" value="QJT20827.1"/>
    <property type="molecule type" value="Genomic_DNA"/>
</dbReference>
<dbReference type="InterPro" id="IPR010998">
    <property type="entry name" value="Integrase_recombinase_N"/>
</dbReference>
<dbReference type="InterPro" id="IPR013762">
    <property type="entry name" value="Integrase-like_cat_sf"/>
</dbReference>
<dbReference type="SUPFAM" id="SSF56349">
    <property type="entry name" value="DNA breaking-rejoining enzymes"/>
    <property type="match status" value="1"/>
</dbReference>
<protein>
    <submittedName>
        <fullName evidence="9">Site-specific integrase</fullName>
    </submittedName>
</protein>
<dbReference type="Gene3D" id="1.10.150.130">
    <property type="match status" value="1"/>
</dbReference>
<feature type="domain" description="Core-binding (CB)" evidence="8">
    <location>
        <begin position="89"/>
        <end position="181"/>
    </location>
</feature>
<dbReference type="InterPro" id="IPR011010">
    <property type="entry name" value="DNA_brk_join_enz"/>
</dbReference>
<comment type="similarity">
    <text evidence="1">Belongs to the 'phage' integrase family.</text>
</comment>
<feature type="region of interest" description="Disordered" evidence="6">
    <location>
        <begin position="1"/>
        <end position="28"/>
    </location>
</feature>
<feature type="compositionally biased region" description="Basic and acidic residues" evidence="6">
    <location>
        <begin position="18"/>
        <end position="28"/>
    </location>
</feature>
<sequence>MIGGAMPEQAVAPTVDSTKLEECSSKQRESKDKYERSLTWITYATGRKVGCLSFTKNKVRYRLKIASTDEVSVKEIREQARKLKAEFVLDPVGFNQTYLSSLSVEQFIHDKYLPSVRATHRSHKTIESRVKPIVAALGRKPLNRVTRFDIEDFLTESNKTCSVATRNRYLAQVKAIMSFAVERGILKSSPAAGIPAKHEAVLPPKGLPDEVVNKVVHRLMKDIDDEKARLLLFLFATGCRLGEARALKLQDCNPNRKIAYLPTSKSGRERLIPLNHFALELIQLQFQRHGTTGLLFRGQDGVSQISEPRRYWYRVCNDCGLSGVRMHDARHTVATSLLNQGCSLDVLQKVLGHSSPKMTERYARLHDTTLVKAVNELHTLWDLPRITC</sequence>
<dbReference type="InterPro" id="IPR044068">
    <property type="entry name" value="CB"/>
</dbReference>
<gene>
    <name evidence="9" type="ORF">E4184_04740</name>
</gene>